<dbReference type="InterPro" id="IPR019533">
    <property type="entry name" value="Peptidase_S26"/>
</dbReference>
<dbReference type="Gene3D" id="2.10.109.10">
    <property type="entry name" value="Umud Fragment, subunit A"/>
    <property type="match status" value="1"/>
</dbReference>
<keyword evidence="2" id="KW-0378">Hydrolase</keyword>
<evidence type="ECO:0000313" key="5">
    <source>
        <dbReference type="Proteomes" id="UP000249794"/>
    </source>
</evidence>
<accession>A0A2W4Z7P9</accession>
<dbReference type="CDD" id="cd06530">
    <property type="entry name" value="S26_SPase_I"/>
    <property type="match status" value="1"/>
</dbReference>
<dbReference type="GO" id="GO:0004252">
    <property type="term" value="F:serine-type endopeptidase activity"/>
    <property type="evidence" value="ECO:0007669"/>
    <property type="project" value="InterPro"/>
</dbReference>
<dbReference type="AlphaFoldDB" id="A0A2W4Z7P9"/>
<dbReference type="PANTHER" id="PTHR12383">
    <property type="entry name" value="PROTEASE FAMILY S26 MITOCHONDRIAL INNER MEMBRANE PROTEASE-RELATED"/>
    <property type="match status" value="1"/>
</dbReference>
<dbReference type="InterPro" id="IPR036286">
    <property type="entry name" value="LexA/Signal_pep-like_sf"/>
</dbReference>
<dbReference type="InterPro" id="IPR014124">
    <property type="entry name" value="Pept_S26A_Sod_Ni_maturase"/>
</dbReference>
<dbReference type="PANTHER" id="PTHR12383:SF16">
    <property type="entry name" value="MITOCHONDRIAL INNER MEMBRANE PROTEASE SUBUNIT 1"/>
    <property type="match status" value="1"/>
</dbReference>
<keyword evidence="3" id="KW-0472">Membrane</keyword>
<evidence type="ECO:0000256" key="3">
    <source>
        <dbReference type="ARBA" id="ARBA00023136"/>
    </source>
</evidence>
<dbReference type="SUPFAM" id="SSF51306">
    <property type="entry name" value="LexA/Signal peptidase"/>
    <property type="match status" value="1"/>
</dbReference>
<reference evidence="4 5" key="2">
    <citation type="submission" date="2018-06" db="EMBL/GenBank/DDBJ databases">
        <title>Metagenomic assembly of (sub)arctic Cyanobacteria and their associated microbiome from non-axenic cultures.</title>
        <authorList>
            <person name="Baurain D."/>
        </authorList>
    </citation>
    <scope>NUCLEOTIDE SEQUENCE [LARGE SCALE GENOMIC DNA]</scope>
    <source>
        <strain evidence="4">ULC027bin1</strain>
    </source>
</reference>
<dbReference type="GO" id="GO:0006465">
    <property type="term" value="P:signal peptide processing"/>
    <property type="evidence" value="ECO:0007669"/>
    <property type="project" value="InterPro"/>
</dbReference>
<dbReference type="GO" id="GO:0016020">
    <property type="term" value="C:membrane"/>
    <property type="evidence" value="ECO:0007669"/>
    <property type="project" value="UniProtKB-SubCell"/>
</dbReference>
<evidence type="ECO:0000256" key="1">
    <source>
        <dbReference type="ARBA" id="ARBA00004370"/>
    </source>
</evidence>
<dbReference type="NCBIfam" id="TIGR02754">
    <property type="entry name" value="sod_Ni_protease"/>
    <property type="match status" value="1"/>
</dbReference>
<evidence type="ECO:0000313" key="4">
    <source>
        <dbReference type="EMBL" id="PZO54771.1"/>
    </source>
</evidence>
<reference evidence="5" key="1">
    <citation type="submission" date="2018-04" db="EMBL/GenBank/DDBJ databases">
        <authorList>
            <person name="Cornet L."/>
        </authorList>
    </citation>
    <scope>NUCLEOTIDE SEQUENCE [LARGE SCALE GENOMIC DNA]</scope>
</reference>
<organism evidence="4 5">
    <name type="scientific">Phormidesmis priestleyi</name>
    <dbReference type="NCBI Taxonomy" id="268141"/>
    <lineage>
        <taxon>Bacteria</taxon>
        <taxon>Bacillati</taxon>
        <taxon>Cyanobacteriota</taxon>
        <taxon>Cyanophyceae</taxon>
        <taxon>Leptolyngbyales</taxon>
        <taxon>Leptolyngbyaceae</taxon>
        <taxon>Phormidesmis</taxon>
    </lineage>
</organism>
<dbReference type="EMBL" id="QBMP01000109">
    <property type="protein sequence ID" value="PZO54771.1"/>
    <property type="molecule type" value="Genomic_DNA"/>
</dbReference>
<sequence>MKLNRNWKEIGLWVLGKRWRFRVRENSMLPTLRSGEDILVVPVSQTTKFFPGDVVVCLHPLTPNLRLVKRISETFFDGSCYVLSDNPVEGSDSRSFGVVGRELIVGRVTSRLI</sequence>
<gene>
    <name evidence="4" type="primary">sodX</name>
    <name evidence="4" type="ORF">DCF15_11425</name>
</gene>
<evidence type="ECO:0000256" key="2">
    <source>
        <dbReference type="ARBA" id="ARBA00022801"/>
    </source>
</evidence>
<dbReference type="InterPro" id="IPR052064">
    <property type="entry name" value="Mito_IMP1_subunit"/>
</dbReference>
<keyword evidence="4" id="KW-0645">Protease</keyword>
<protein>
    <submittedName>
        <fullName evidence="4">Nickel-type superoxide dismutase maturation protease</fullName>
    </submittedName>
</protein>
<name>A0A2W4Z7P9_9CYAN</name>
<proteinExistence type="predicted"/>
<comment type="caution">
    <text evidence="4">The sequence shown here is derived from an EMBL/GenBank/DDBJ whole genome shotgun (WGS) entry which is preliminary data.</text>
</comment>
<dbReference type="Proteomes" id="UP000249794">
    <property type="component" value="Unassembled WGS sequence"/>
</dbReference>
<comment type="subcellular location">
    <subcellularLocation>
        <location evidence="1">Membrane</location>
    </subcellularLocation>
</comment>